<gene>
    <name evidence="3" type="ORF">CR103_07050</name>
</gene>
<dbReference type="PANTHER" id="PTHR34301">
    <property type="entry name" value="DNA-BINDING PROTEIN-RELATED"/>
    <property type="match status" value="1"/>
</dbReference>
<dbReference type="Gene3D" id="3.40.50.300">
    <property type="entry name" value="P-loop containing nucleotide triphosphate hydrolases"/>
    <property type="match status" value="1"/>
</dbReference>
<protein>
    <submittedName>
        <fullName evidence="3">AAA family ATPase</fullName>
    </submittedName>
</protein>
<reference evidence="3 4" key="1">
    <citation type="submission" date="2017-10" db="EMBL/GenBank/DDBJ databases">
        <title>Massilia psychrophilum sp. nov., a novel purple-pigmented bacterium isolated from Tianshan glacier, Xinjiang Municipality, China.</title>
        <authorList>
            <person name="Wang H."/>
        </authorList>
    </citation>
    <scope>NUCLEOTIDE SEQUENCE [LARGE SCALE GENOMIC DNA]</scope>
    <source>
        <strain evidence="3 4">JCM 30813</strain>
    </source>
</reference>
<evidence type="ECO:0000256" key="1">
    <source>
        <dbReference type="SAM" id="MobiDB-lite"/>
    </source>
</evidence>
<comment type="caution">
    <text evidence="3">The sequence shown here is derived from an EMBL/GenBank/DDBJ whole genome shotgun (WGS) entry which is preliminary data.</text>
</comment>
<organism evidence="3 4">
    <name type="scientific">Massilia psychrophila</name>
    <dbReference type="NCBI Taxonomy" id="1603353"/>
    <lineage>
        <taxon>Bacteria</taxon>
        <taxon>Pseudomonadati</taxon>
        <taxon>Pseudomonadota</taxon>
        <taxon>Betaproteobacteria</taxon>
        <taxon>Burkholderiales</taxon>
        <taxon>Oxalobacteraceae</taxon>
        <taxon>Telluria group</taxon>
        <taxon>Massilia</taxon>
    </lineage>
</organism>
<dbReference type="EMBL" id="PDOB01000008">
    <property type="protein sequence ID" value="PIL40423.1"/>
    <property type="molecule type" value="Genomic_DNA"/>
</dbReference>
<dbReference type="RefSeq" id="WP_099915303.1">
    <property type="nucleotide sequence ID" value="NZ_BMHS01000012.1"/>
</dbReference>
<dbReference type="SUPFAM" id="SSF52540">
    <property type="entry name" value="P-loop containing nucleoside triphosphate hydrolases"/>
    <property type="match status" value="1"/>
</dbReference>
<feature type="region of interest" description="Disordered" evidence="1">
    <location>
        <begin position="1"/>
        <end position="20"/>
    </location>
</feature>
<dbReference type="Proteomes" id="UP000228593">
    <property type="component" value="Unassembled WGS sequence"/>
</dbReference>
<sequence length="399" mass="43339">MDPIFNPYAPGAGSPPPELAGRNAVREKMRLCIERLRRGKPAKSMMLVGLRGVGKTVLLDQMMKDAEASGVVTIRIEAPEGRSLPAVLAPQLRLGLLKLSRTEKAKDMAIRGLRALAGFVGQMKVTFNDIEVGLDYEPEPGLADNGDLEGDLTMLLEQVGKAALAGETLVAIFIDELQYVPEKQMAALISALHRCAQLQLPLVVAGAGLPQLRGRMGEAKSYAERLFDFPAIGPLDAADAADAIVKPAHDEGVDFDEDAVTLIVTYTKGYPYFLQEWGKHAWDVAAASPITRLDVETASRQAIATLDESFFRVRFDRLTPAEKRYLRAMAELGSGPHRSGDIAAKLGRESSSLGPVRSNLIAKGMIWSPTHGDTAFTVPLFDEFMKRIMPGEAWMQADA</sequence>
<evidence type="ECO:0000259" key="2">
    <source>
        <dbReference type="Pfam" id="PF13191"/>
    </source>
</evidence>
<dbReference type="InterPro" id="IPR041664">
    <property type="entry name" value="AAA_16"/>
</dbReference>
<name>A0A2G8T390_9BURK</name>
<feature type="domain" description="Orc1-like AAA ATPase" evidence="2">
    <location>
        <begin position="18"/>
        <end position="204"/>
    </location>
</feature>
<accession>A0A2G8T390</accession>
<dbReference type="OrthoDB" id="2020141at2"/>
<evidence type="ECO:0000313" key="3">
    <source>
        <dbReference type="EMBL" id="PIL40423.1"/>
    </source>
</evidence>
<keyword evidence="4" id="KW-1185">Reference proteome</keyword>
<dbReference type="PANTHER" id="PTHR34301:SF8">
    <property type="entry name" value="ATPASE DOMAIN-CONTAINING PROTEIN"/>
    <property type="match status" value="1"/>
</dbReference>
<dbReference type="AlphaFoldDB" id="A0A2G8T390"/>
<proteinExistence type="predicted"/>
<dbReference type="Pfam" id="PF13191">
    <property type="entry name" value="AAA_16"/>
    <property type="match status" value="1"/>
</dbReference>
<dbReference type="InterPro" id="IPR027417">
    <property type="entry name" value="P-loop_NTPase"/>
</dbReference>
<evidence type="ECO:0000313" key="4">
    <source>
        <dbReference type="Proteomes" id="UP000228593"/>
    </source>
</evidence>